<keyword evidence="4" id="KW-1185">Reference proteome</keyword>
<dbReference type="PANTHER" id="PTHR48080">
    <property type="entry name" value="D-GALACTONATE DEHYDRATASE-RELATED"/>
    <property type="match status" value="1"/>
</dbReference>
<dbReference type="RefSeq" id="WP_192591596.1">
    <property type="nucleotide sequence ID" value="NZ_JADBEE010000001.1"/>
</dbReference>
<dbReference type="InterPro" id="IPR029017">
    <property type="entry name" value="Enolase-like_N"/>
</dbReference>
<gene>
    <name evidence="3" type="ORF">H4W26_001657</name>
</gene>
<organism evidence="3 4">
    <name type="scientific">Nesterenkonia halotolerans</name>
    <dbReference type="NCBI Taxonomy" id="225325"/>
    <lineage>
        <taxon>Bacteria</taxon>
        <taxon>Bacillati</taxon>
        <taxon>Actinomycetota</taxon>
        <taxon>Actinomycetes</taxon>
        <taxon>Micrococcales</taxon>
        <taxon>Micrococcaceae</taxon>
        <taxon>Nesterenkonia</taxon>
    </lineage>
</organism>
<evidence type="ECO:0000313" key="3">
    <source>
        <dbReference type="EMBL" id="MBE1514902.1"/>
    </source>
</evidence>
<dbReference type="Pfam" id="PF13378">
    <property type="entry name" value="MR_MLE_C"/>
    <property type="match status" value="1"/>
</dbReference>
<dbReference type="InterPro" id="IPR036849">
    <property type="entry name" value="Enolase-like_C_sf"/>
</dbReference>
<dbReference type="InterPro" id="IPR013341">
    <property type="entry name" value="Mandelate_racemase_N_dom"/>
</dbReference>
<dbReference type="SFLD" id="SFLDS00001">
    <property type="entry name" value="Enolase"/>
    <property type="match status" value="1"/>
</dbReference>
<dbReference type="CDD" id="cd03316">
    <property type="entry name" value="MR_like"/>
    <property type="match status" value="1"/>
</dbReference>
<accession>A0ABR9J7Q9</accession>
<sequence length="378" mass="42333">MKIERLDTYLQRVGDRPRVLLKITSDTGVTGWAEFYNHGPDLAYPVIIEYLASQITGADPTRVAYINQRLHQSARFPQGALGLAVIAAIDHALWDLSAKAAGVPVYQLLGGRVRDRVRVYTGLYAAPDVVQLRDQTAHLHEETGVDAFKLSPYRRDLHKSRFGLVTEELSHWFGAIRESHPEEWEFAFDAHACLWEPRKAVQMGHALAPYDPLFLEEPIRPEHVPSWGRIRSEMPVPLATGESLYSPHEFRALLDAGGADIIQPDICVVGGLTQMLKIATLAEVHNVPVAPHNPMGPLATAANLHFAAATWNFSILEYKPETTTWCPDPYLPVDGHLQLRPDRPGWGVDIDEDALTQDDWTHWERKVPTTKDGATAWM</sequence>
<dbReference type="InterPro" id="IPR013342">
    <property type="entry name" value="Mandelate_racemase_C"/>
</dbReference>
<dbReference type="EMBL" id="JADBEE010000001">
    <property type="protein sequence ID" value="MBE1514902.1"/>
    <property type="molecule type" value="Genomic_DNA"/>
</dbReference>
<dbReference type="InterPro" id="IPR034593">
    <property type="entry name" value="DgoD-like"/>
</dbReference>
<proteinExistence type="predicted"/>
<dbReference type="SFLD" id="SFLDF00563">
    <property type="entry name" value="galactarate_dehydratase_3"/>
    <property type="match status" value="1"/>
</dbReference>
<dbReference type="SMART" id="SM00922">
    <property type="entry name" value="MR_MLE"/>
    <property type="match status" value="1"/>
</dbReference>
<dbReference type="InterPro" id="IPR034623">
    <property type="entry name" value="Galactarate_dehydratase_3"/>
</dbReference>
<keyword evidence="1 3" id="KW-0456">Lyase</keyword>
<comment type="caution">
    <text evidence="3">The sequence shown here is derived from an EMBL/GenBank/DDBJ whole genome shotgun (WGS) entry which is preliminary data.</text>
</comment>
<dbReference type="SFLD" id="SFLDG00179">
    <property type="entry name" value="mandelate_racemase"/>
    <property type="match status" value="1"/>
</dbReference>
<dbReference type="PANTHER" id="PTHR48080:SF2">
    <property type="entry name" value="D-GALACTONATE DEHYDRATASE"/>
    <property type="match status" value="1"/>
</dbReference>
<dbReference type="SUPFAM" id="SSF51604">
    <property type="entry name" value="Enolase C-terminal domain-like"/>
    <property type="match status" value="1"/>
</dbReference>
<dbReference type="InterPro" id="IPR029065">
    <property type="entry name" value="Enolase_C-like"/>
</dbReference>
<feature type="domain" description="Mandelate racemase/muconate lactonizing enzyme C-terminal" evidence="2">
    <location>
        <begin position="129"/>
        <end position="237"/>
    </location>
</feature>
<dbReference type="EC" id="4.2.1.6" evidence="3"/>
<dbReference type="SUPFAM" id="SSF54826">
    <property type="entry name" value="Enolase N-terminal domain-like"/>
    <property type="match status" value="1"/>
</dbReference>
<evidence type="ECO:0000259" key="2">
    <source>
        <dbReference type="SMART" id="SM00922"/>
    </source>
</evidence>
<evidence type="ECO:0000256" key="1">
    <source>
        <dbReference type="ARBA" id="ARBA00023239"/>
    </source>
</evidence>
<dbReference type="Gene3D" id="3.20.20.120">
    <property type="entry name" value="Enolase-like C-terminal domain"/>
    <property type="match status" value="1"/>
</dbReference>
<dbReference type="Gene3D" id="3.30.390.10">
    <property type="entry name" value="Enolase-like, N-terminal domain"/>
    <property type="match status" value="1"/>
</dbReference>
<reference evidence="3 4" key="1">
    <citation type="submission" date="2020-10" db="EMBL/GenBank/DDBJ databases">
        <title>Sequencing the genomes of 1000 actinobacteria strains.</title>
        <authorList>
            <person name="Klenk H.-P."/>
        </authorList>
    </citation>
    <scope>NUCLEOTIDE SEQUENCE [LARGE SCALE GENOMIC DNA]</scope>
    <source>
        <strain evidence="3 4">DSM 15474</strain>
    </source>
</reference>
<evidence type="ECO:0000313" key="4">
    <source>
        <dbReference type="Proteomes" id="UP000636579"/>
    </source>
</evidence>
<protein>
    <submittedName>
        <fullName evidence="3">Galactonate dehydratase</fullName>
        <ecNumber evidence="3">4.2.1.6</ecNumber>
    </submittedName>
</protein>
<name>A0ABR9J7Q9_9MICC</name>
<dbReference type="Proteomes" id="UP000636579">
    <property type="component" value="Unassembled WGS sequence"/>
</dbReference>
<dbReference type="Pfam" id="PF02746">
    <property type="entry name" value="MR_MLE_N"/>
    <property type="match status" value="1"/>
</dbReference>
<dbReference type="GO" id="GO:0008869">
    <property type="term" value="F:galactonate dehydratase activity"/>
    <property type="evidence" value="ECO:0007669"/>
    <property type="project" value="UniProtKB-EC"/>
</dbReference>